<reference evidence="3" key="1">
    <citation type="journal article" date="2019" name="Int. J. Syst. Evol. Microbiol.">
        <title>The Global Catalogue of Microorganisms (GCM) 10K type strain sequencing project: providing services to taxonomists for standard genome sequencing and annotation.</title>
        <authorList>
            <consortium name="The Broad Institute Genomics Platform"/>
            <consortium name="The Broad Institute Genome Sequencing Center for Infectious Disease"/>
            <person name="Wu L."/>
            <person name="Ma J."/>
        </authorList>
    </citation>
    <scope>NUCLEOTIDE SEQUENCE [LARGE SCALE GENOMIC DNA]</scope>
    <source>
        <strain evidence="3">CGMCC 1.16275</strain>
    </source>
</reference>
<comment type="caution">
    <text evidence="2">The sequence shown here is derived from an EMBL/GenBank/DDBJ whole genome shotgun (WGS) entry which is preliminary data.</text>
</comment>
<evidence type="ECO:0000313" key="2">
    <source>
        <dbReference type="EMBL" id="MFD1610738.1"/>
    </source>
</evidence>
<evidence type="ECO:0000313" key="3">
    <source>
        <dbReference type="Proteomes" id="UP001597115"/>
    </source>
</evidence>
<evidence type="ECO:0008006" key="4">
    <source>
        <dbReference type="Google" id="ProtNLM"/>
    </source>
</evidence>
<keyword evidence="1" id="KW-0732">Signal</keyword>
<organism evidence="2 3">
    <name type="scientific">Sphingomonas tabacisoli</name>
    <dbReference type="NCBI Taxonomy" id="2249466"/>
    <lineage>
        <taxon>Bacteria</taxon>
        <taxon>Pseudomonadati</taxon>
        <taxon>Pseudomonadota</taxon>
        <taxon>Alphaproteobacteria</taxon>
        <taxon>Sphingomonadales</taxon>
        <taxon>Sphingomonadaceae</taxon>
        <taxon>Sphingomonas</taxon>
    </lineage>
</organism>
<proteinExistence type="predicted"/>
<dbReference type="EMBL" id="JBHUDY010000001">
    <property type="protein sequence ID" value="MFD1610738.1"/>
    <property type="molecule type" value="Genomic_DNA"/>
</dbReference>
<gene>
    <name evidence="2" type="ORF">ACFSCW_02860</name>
</gene>
<dbReference type="RefSeq" id="WP_380886690.1">
    <property type="nucleotide sequence ID" value="NZ_JBHUDY010000001.1"/>
</dbReference>
<dbReference type="Proteomes" id="UP001597115">
    <property type="component" value="Unassembled WGS sequence"/>
</dbReference>
<accession>A0ABW4HYI4</accession>
<keyword evidence="3" id="KW-1185">Reference proteome</keyword>
<name>A0ABW4HYI4_9SPHN</name>
<feature type="chain" id="PRO_5046793822" description="Lipoprotein" evidence="1">
    <location>
        <begin position="26"/>
        <end position="231"/>
    </location>
</feature>
<evidence type="ECO:0000256" key="1">
    <source>
        <dbReference type="SAM" id="SignalP"/>
    </source>
</evidence>
<sequence length="231" mass="23952">MTANKNWAAIAAMSALLAAGCSKPAATHTEAPAQPKVATVSLPADPGERAATCYAARVAQFGGTANTVPVEEANEAAHFLFLGASGSGITEPSKVEMLQKVAQAAKASIQPGKQAQDYLNACRQAYPAVAKRFSGLPADGRDARMQCYTLATAMTQIYDHSPQLAGDRLARTRRLARVLDDRITAELNPGGRGNPAELAGLATRSLAVAISLGPITDVLDACAERYAGSAT</sequence>
<protein>
    <recommendedName>
        <fullName evidence="4">Lipoprotein</fullName>
    </recommendedName>
</protein>
<feature type="signal peptide" evidence="1">
    <location>
        <begin position="1"/>
        <end position="25"/>
    </location>
</feature>
<dbReference type="PROSITE" id="PS51257">
    <property type="entry name" value="PROKAR_LIPOPROTEIN"/>
    <property type="match status" value="1"/>
</dbReference>